<accession>A0A5C6XP50</accession>
<evidence type="ECO:0000313" key="8">
    <source>
        <dbReference type="Proteomes" id="UP000321412"/>
    </source>
</evidence>
<feature type="domain" description="ABC transporter" evidence="6">
    <location>
        <begin position="8"/>
        <end position="258"/>
    </location>
</feature>
<sequence length="418" mass="45513">MSVAPTLLEVRNLKKHFPIKKGLFNRQVGSVKAVDGISFEVNANETVGLVGESGCGKTTAGRSLLRLLEPTDGEVLYKGQDILKMGPAEMRSLRRNLQIIFQDPFSSLNPRMTIESIIGEAITFHKVAQGPEVREMVEGLLERVGLQPSYITRYPHEFSGGQRQRVGIARALALNPDFIVCDEAVSALDVSVQAQVINLLMDLQQEYNLSYLFIAHDLSVVQHISDRIAVMYLGQIAEFAECDELYENPLHPYTQALLSAIPQPNPRRRAQRIILKGDVPSPMNPPSGCRFHTRCPACFAPCKTVEPRTVEPTPGHKVRCHLYDPEFAPNDPDIWARLPRQPDAPKSEPVDVAAPANEASSTTDAPAPDGTDGVASTEASETTEVAENAEAGAESSDVSTAEAPAESAEPEAGEQSKV</sequence>
<evidence type="ECO:0000256" key="5">
    <source>
        <dbReference type="SAM" id="MobiDB-lite"/>
    </source>
</evidence>
<keyword evidence="2" id="KW-0813">Transport</keyword>
<evidence type="ECO:0000256" key="3">
    <source>
        <dbReference type="ARBA" id="ARBA00022741"/>
    </source>
</evidence>
<dbReference type="PANTHER" id="PTHR43776:SF7">
    <property type="entry name" value="D,D-DIPEPTIDE TRANSPORT ATP-BINDING PROTEIN DDPF-RELATED"/>
    <property type="match status" value="1"/>
</dbReference>
<dbReference type="FunFam" id="3.40.50.300:FF:000016">
    <property type="entry name" value="Oligopeptide ABC transporter ATP-binding component"/>
    <property type="match status" value="1"/>
</dbReference>
<dbReference type="GO" id="GO:0055085">
    <property type="term" value="P:transmembrane transport"/>
    <property type="evidence" value="ECO:0007669"/>
    <property type="project" value="UniProtKB-ARBA"/>
</dbReference>
<keyword evidence="3" id="KW-0547">Nucleotide-binding</keyword>
<dbReference type="InterPro" id="IPR003593">
    <property type="entry name" value="AAA+_ATPase"/>
</dbReference>
<dbReference type="EMBL" id="VOSM01000001">
    <property type="protein sequence ID" value="TXD39382.1"/>
    <property type="molecule type" value="Genomic_DNA"/>
</dbReference>
<comment type="caution">
    <text evidence="7">The sequence shown here is derived from an EMBL/GenBank/DDBJ whole genome shotgun (WGS) entry which is preliminary data.</text>
</comment>
<feature type="compositionally biased region" description="Low complexity" evidence="5">
    <location>
        <begin position="375"/>
        <end position="407"/>
    </location>
</feature>
<protein>
    <submittedName>
        <fullName evidence="7">Dipeptide ABC transporter ATP-binding protein</fullName>
    </submittedName>
</protein>
<evidence type="ECO:0000313" key="7">
    <source>
        <dbReference type="EMBL" id="TXD39382.1"/>
    </source>
</evidence>
<evidence type="ECO:0000259" key="6">
    <source>
        <dbReference type="PROSITE" id="PS50893"/>
    </source>
</evidence>
<dbReference type="Proteomes" id="UP000321412">
    <property type="component" value="Unassembled WGS sequence"/>
</dbReference>
<dbReference type="RefSeq" id="WP_146979809.1">
    <property type="nucleotide sequence ID" value="NZ_VOSM01000001.1"/>
</dbReference>
<dbReference type="Pfam" id="PF08352">
    <property type="entry name" value="oligo_HPY"/>
    <property type="match status" value="1"/>
</dbReference>
<dbReference type="CDD" id="cd03257">
    <property type="entry name" value="ABC_NikE_OppD_transporters"/>
    <property type="match status" value="1"/>
</dbReference>
<dbReference type="InterPro" id="IPR013563">
    <property type="entry name" value="Oligopep_ABC_C"/>
</dbReference>
<dbReference type="NCBIfam" id="NF008453">
    <property type="entry name" value="PRK11308.1"/>
    <property type="match status" value="1"/>
</dbReference>
<gene>
    <name evidence="7" type="ORF">FRC98_03015</name>
</gene>
<dbReference type="SUPFAM" id="SSF52540">
    <property type="entry name" value="P-loop containing nucleoside triphosphate hydrolases"/>
    <property type="match status" value="1"/>
</dbReference>
<evidence type="ECO:0000256" key="4">
    <source>
        <dbReference type="ARBA" id="ARBA00022840"/>
    </source>
</evidence>
<reference evidence="7 8" key="1">
    <citation type="submission" date="2019-08" db="EMBL/GenBank/DDBJ databases">
        <title>Bradymonadales sp. TMQ4.</title>
        <authorList>
            <person name="Liang Q."/>
        </authorList>
    </citation>
    <scope>NUCLEOTIDE SEQUENCE [LARGE SCALE GENOMIC DNA]</scope>
    <source>
        <strain evidence="7 8">TMQ4</strain>
    </source>
</reference>
<dbReference type="NCBIfam" id="TIGR01727">
    <property type="entry name" value="oligo_HPY"/>
    <property type="match status" value="1"/>
</dbReference>
<dbReference type="InterPro" id="IPR017871">
    <property type="entry name" value="ABC_transporter-like_CS"/>
</dbReference>
<dbReference type="GO" id="GO:0005524">
    <property type="term" value="F:ATP binding"/>
    <property type="evidence" value="ECO:0007669"/>
    <property type="project" value="UniProtKB-KW"/>
</dbReference>
<dbReference type="PANTHER" id="PTHR43776">
    <property type="entry name" value="TRANSPORT ATP-BINDING PROTEIN"/>
    <property type="match status" value="1"/>
</dbReference>
<dbReference type="GO" id="GO:0015833">
    <property type="term" value="P:peptide transport"/>
    <property type="evidence" value="ECO:0007669"/>
    <property type="project" value="InterPro"/>
</dbReference>
<dbReference type="PROSITE" id="PS50893">
    <property type="entry name" value="ABC_TRANSPORTER_2"/>
    <property type="match status" value="1"/>
</dbReference>
<dbReference type="InterPro" id="IPR003439">
    <property type="entry name" value="ABC_transporter-like_ATP-bd"/>
</dbReference>
<dbReference type="PROSITE" id="PS00211">
    <property type="entry name" value="ABC_TRANSPORTER_1"/>
    <property type="match status" value="1"/>
</dbReference>
<dbReference type="Pfam" id="PF00005">
    <property type="entry name" value="ABC_tran"/>
    <property type="match status" value="1"/>
</dbReference>
<evidence type="ECO:0000256" key="1">
    <source>
        <dbReference type="ARBA" id="ARBA00005417"/>
    </source>
</evidence>
<dbReference type="InterPro" id="IPR027417">
    <property type="entry name" value="P-loop_NTPase"/>
</dbReference>
<keyword evidence="8" id="KW-1185">Reference proteome</keyword>
<evidence type="ECO:0000256" key="2">
    <source>
        <dbReference type="ARBA" id="ARBA00022448"/>
    </source>
</evidence>
<keyword evidence="4 7" id="KW-0067">ATP-binding</keyword>
<comment type="similarity">
    <text evidence="1">Belongs to the ABC transporter superfamily.</text>
</comment>
<name>A0A5C6XP50_9DELT</name>
<dbReference type="AlphaFoldDB" id="A0A5C6XP50"/>
<dbReference type="GO" id="GO:0016887">
    <property type="term" value="F:ATP hydrolysis activity"/>
    <property type="evidence" value="ECO:0007669"/>
    <property type="project" value="InterPro"/>
</dbReference>
<proteinExistence type="inferred from homology"/>
<dbReference type="OrthoDB" id="9809450at2"/>
<dbReference type="InterPro" id="IPR050319">
    <property type="entry name" value="ABC_transp_ATP-bind"/>
</dbReference>
<dbReference type="Gene3D" id="3.40.50.300">
    <property type="entry name" value="P-loop containing nucleotide triphosphate hydrolases"/>
    <property type="match status" value="1"/>
</dbReference>
<dbReference type="SMART" id="SM00382">
    <property type="entry name" value="AAA"/>
    <property type="match status" value="1"/>
</dbReference>
<organism evidence="7 8">
    <name type="scientific">Lujinxingia vulgaris</name>
    <dbReference type="NCBI Taxonomy" id="2600176"/>
    <lineage>
        <taxon>Bacteria</taxon>
        <taxon>Deltaproteobacteria</taxon>
        <taxon>Bradymonadales</taxon>
        <taxon>Lujinxingiaceae</taxon>
        <taxon>Lujinxingia</taxon>
    </lineage>
</organism>
<feature type="region of interest" description="Disordered" evidence="5">
    <location>
        <begin position="333"/>
        <end position="418"/>
    </location>
</feature>